<keyword evidence="2" id="KW-0418">Kinase</keyword>
<dbReference type="InterPro" id="IPR043129">
    <property type="entry name" value="ATPase_NBD"/>
</dbReference>
<dbReference type="PROSITE" id="PS01125">
    <property type="entry name" value="ROK"/>
    <property type="match status" value="1"/>
</dbReference>
<proteinExistence type="inferred from homology"/>
<organism evidence="2 3">
    <name type="scientific">Geodermatophilus nigrescens</name>
    <dbReference type="NCBI Taxonomy" id="1070870"/>
    <lineage>
        <taxon>Bacteria</taxon>
        <taxon>Bacillati</taxon>
        <taxon>Actinomycetota</taxon>
        <taxon>Actinomycetes</taxon>
        <taxon>Geodermatophilales</taxon>
        <taxon>Geodermatophilaceae</taxon>
        <taxon>Geodermatophilus</taxon>
    </lineage>
</organism>
<dbReference type="GO" id="GO:0016301">
    <property type="term" value="F:kinase activity"/>
    <property type="evidence" value="ECO:0007669"/>
    <property type="project" value="UniProtKB-KW"/>
</dbReference>
<evidence type="ECO:0000313" key="2">
    <source>
        <dbReference type="EMBL" id="SHF96213.1"/>
    </source>
</evidence>
<evidence type="ECO:0000256" key="1">
    <source>
        <dbReference type="ARBA" id="ARBA00006479"/>
    </source>
</evidence>
<reference evidence="2 3" key="1">
    <citation type="submission" date="2016-11" db="EMBL/GenBank/DDBJ databases">
        <authorList>
            <person name="Jaros S."/>
            <person name="Januszkiewicz K."/>
            <person name="Wedrychowicz H."/>
        </authorList>
    </citation>
    <scope>NUCLEOTIDE SEQUENCE [LARGE SCALE GENOMIC DNA]</scope>
    <source>
        <strain evidence="2 3">DSM 45408</strain>
    </source>
</reference>
<keyword evidence="2" id="KW-0808">Transferase</keyword>
<dbReference type="PANTHER" id="PTHR18964">
    <property type="entry name" value="ROK (REPRESSOR, ORF, KINASE) FAMILY"/>
    <property type="match status" value="1"/>
</dbReference>
<dbReference type="Gene3D" id="3.30.420.40">
    <property type="match status" value="2"/>
</dbReference>
<comment type="similarity">
    <text evidence="1">Belongs to the ROK (NagC/XylR) family.</text>
</comment>
<dbReference type="STRING" id="1070870.SAMN05444351_1449"/>
<sequence length="374" mass="38208">MGALPERAVAMLAAVHARPGLTRAEASRVLGIGTGGAAEVVGRLVGERLLAEGPVVPAVGRGRPTRRLTAHPEGPLVLAAVVTHESWRVDAVELGGASVAGLSGRHSGEPAGAVLAELRRSVEDLRARFGDRVRGLGLAGPGIVLDERWLDATVLGWTDVDLWSVWPDAGVLVADNDATLAALAESRRGAAVDARLALHLRVDAGLGGAVVEAGRLLGGARGAAGEFGHLPMGDPAVRCACGARGCWGTAVDGGALARLLDAPEPRDPVTYARQVLARDDDAARAAVATVAAALGRGVAGLVNALDPDVVTLGGLGAELLAAAPGELDAACRAGLMRFRGGTPPPVVAARLGEDGPLTGAAERVWDRWWARLRR</sequence>
<keyword evidence="3" id="KW-1185">Reference proteome</keyword>
<accession>A0A1M5FXM6</accession>
<dbReference type="RefSeq" id="WP_083628385.1">
    <property type="nucleotide sequence ID" value="NZ_FQVX01000001.1"/>
</dbReference>
<dbReference type="Pfam" id="PF00480">
    <property type="entry name" value="ROK"/>
    <property type="match status" value="1"/>
</dbReference>
<dbReference type="OrthoDB" id="9810372at2"/>
<protein>
    <submittedName>
        <fullName evidence="2">Sugar kinase of the NBD/HSP70 family, may contain an N-terminal HTH domain</fullName>
    </submittedName>
</protein>
<name>A0A1M5FXM6_9ACTN</name>
<evidence type="ECO:0000313" key="3">
    <source>
        <dbReference type="Proteomes" id="UP000184471"/>
    </source>
</evidence>
<gene>
    <name evidence="2" type="ORF">SAMN05444351_1449</name>
</gene>
<dbReference type="AlphaFoldDB" id="A0A1M5FXM6"/>
<dbReference type="PANTHER" id="PTHR18964:SF149">
    <property type="entry name" value="BIFUNCTIONAL UDP-N-ACETYLGLUCOSAMINE 2-EPIMERASE_N-ACETYLMANNOSAMINE KINASE"/>
    <property type="match status" value="1"/>
</dbReference>
<dbReference type="Proteomes" id="UP000184471">
    <property type="component" value="Unassembled WGS sequence"/>
</dbReference>
<dbReference type="InterPro" id="IPR049874">
    <property type="entry name" value="ROK_cs"/>
</dbReference>
<dbReference type="EMBL" id="FQVX01000001">
    <property type="protein sequence ID" value="SHF96213.1"/>
    <property type="molecule type" value="Genomic_DNA"/>
</dbReference>
<dbReference type="SUPFAM" id="SSF53067">
    <property type="entry name" value="Actin-like ATPase domain"/>
    <property type="match status" value="1"/>
</dbReference>
<dbReference type="InterPro" id="IPR000600">
    <property type="entry name" value="ROK"/>
</dbReference>